<accession>A0A2U9GIX2</accession>
<feature type="transmembrane region" description="Helical" evidence="7">
    <location>
        <begin position="42"/>
        <end position="60"/>
    </location>
</feature>
<evidence type="ECO:0000256" key="4">
    <source>
        <dbReference type="ARBA" id="ARBA00022692"/>
    </source>
</evidence>
<feature type="transmembrane region" description="Helical" evidence="7">
    <location>
        <begin position="339"/>
        <end position="357"/>
    </location>
</feature>
<dbReference type="NCBIfam" id="NF004499">
    <property type="entry name" value="PRK05846.1-3"/>
    <property type="match status" value="1"/>
</dbReference>
<dbReference type="InterPro" id="IPR003918">
    <property type="entry name" value="NADH_UbQ_OxRdtase"/>
</dbReference>
<feature type="transmembrane region" description="Helical" evidence="7">
    <location>
        <begin position="417"/>
        <end position="437"/>
    </location>
</feature>
<feature type="transmembrane region" description="Helical" evidence="7">
    <location>
        <begin position="12"/>
        <end position="30"/>
    </location>
</feature>
<keyword evidence="4 7" id="KW-0812">Transmembrane</keyword>
<gene>
    <name evidence="9" type="primary">nad4</name>
    <name evidence="9" type="ORF">CP953_m28</name>
</gene>
<evidence type="ECO:0000313" key="9">
    <source>
        <dbReference type="EMBL" id="AWQ64308.1"/>
    </source>
</evidence>
<keyword evidence="7" id="KW-0520">NAD</keyword>
<name>A0A2U9GIX2_9STRA</name>
<comment type="similarity">
    <text evidence="3 7">Belongs to the complex I subunit 4 family.</text>
</comment>
<dbReference type="Pfam" id="PF00361">
    <property type="entry name" value="Proton_antipo_M"/>
    <property type="match status" value="1"/>
</dbReference>
<dbReference type="NCBIfam" id="TIGR01972">
    <property type="entry name" value="NDH_I_M"/>
    <property type="match status" value="1"/>
</dbReference>
<keyword evidence="5 7" id="KW-1133">Transmembrane helix</keyword>
<dbReference type="PRINTS" id="PR01437">
    <property type="entry name" value="NUOXDRDTASE4"/>
</dbReference>
<dbReference type="RefSeq" id="YP_009495578.1">
    <property type="nucleotide sequence ID" value="NC_037990.1"/>
</dbReference>
<feature type="transmembrane region" description="Helical" evidence="7">
    <location>
        <begin position="174"/>
        <end position="196"/>
    </location>
</feature>
<dbReference type="GO" id="GO:0003954">
    <property type="term" value="F:NADH dehydrogenase activity"/>
    <property type="evidence" value="ECO:0007669"/>
    <property type="project" value="TreeGrafter"/>
</dbReference>
<evidence type="ECO:0000256" key="7">
    <source>
        <dbReference type="RuleBase" id="RU003297"/>
    </source>
</evidence>
<dbReference type="GO" id="GO:0008137">
    <property type="term" value="F:NADH dehydrogenase (ubiquinone) activity"/>
    <property type="evidence" value="ECO:0007669"/>
    <property type="project" value="UniProtKB-UniRule"/>
</dbReference>
<keyword evidence="7" id="KW-0679">Respiratory chain</keyword>
<keyword evidence="6 7" id="KW-0472">Membrane</keyword>
<comment type="catalytic activity">
    <reaction evidence="7">
        <text>a ubiquinone + NADH + 5 H(+)(in) = a ubiquinol + NAD(+) + 4 H(+)(out)</text>
        <dbReference type="Rhea" id="RHEA:29091"/>
        <dbReference type="Rhea" id="RHEA-COMP:9565"/>
        <dbReference type="Rhea" id="RHEA-COMP:9566"/>
        <dbReference type="ChEBI" id="CHEBI:15378"/>
        <dbReference type="ChEBI" id="CHEBI:16389"/>
        <dbReference type="ChEBI" id="CHEBI:17976"/>
        <dbReference type="ChEBI" id="CHEBI:57540"/>
        <dbReference type="ChEBI" id="CHEBI:57945"/>
        <dbReference type="EC" id="7.1.1.2"/>
    </reaction>
</comment>
<sequence length="495" mass="55944">MSSIASFYFQDILFYIALIPLIGIFLLLLVNSEQQQLQKVIALNFSSLPFIGFLFVWGAFKKSVGTFQFVTKILWVPVLNLNVVLGIDGISLFFLLLTTFLIPLCILISWNSINSNLKGYLISFLMIEFLLIGVFCVLDVLMFYILFESILIPMFLVIGIWGSRERKMLASYYFFLYTLLGSVVMLLSILYIYNQVGTTDYEILLTFVFSDLEQKILWFTFFLAFAAKVPMVPVHLWLPEAHVEAPTAGSVILAGVLLKLGTYGFIRFSLPLFPQASFYFTPFVYTVSLVGIVYTSLTAIRQTDFKRIIAYTSVAHMNVVMLGIFSFNNVGIEGALLQSLSHGFVASALFVIIGVVYERYKTRLVKYYGGFVHTMPLYVSIFLFFTMANIGLPGTSGFIGEFLIFAGSFKVNSSITFFGATGMILGGCYALWLFNRIAFGNLKSQYVKQTLDINKREFFIFVPLICYTLILGLTPEAYLSSIHMSVNNLVENMYF</sequence>
<dbReference type="InterPro" id="IPR001750">
    <property type="entry name" value="ND/Mrp_TM"/>
</dbReference>
<keyword evidence="7" id="KW-0249">Electron transport</keyword>
<organism evidence="9">
    <name type="scientific">Nitzschia sp.</name>
    <name type="common">in: diatoms</name>
    <dbReference type="NCBI Taxonomy" id="1884248"/>
    <lineage>
        <taxon>Eukaryota</taxon>
        <taxon>Sar</taxon>
        <taxon>Stramenopiles</taxon>
        <taxon>Ochrophyta</taxon>
        <taxon>Bacillariophyta</taxon>
        <taxon>Bacillariophyceae</taxon>
        <taxon>Bacillariophycidae</taxon>
        <taxon>Bacillariales</taxon>
        <taxon>Bacillariaceae</taxon>
        <taxon>Nitzschia</taxon>
    </lineage>
</organism>
<keyword evidence="7 9" id="KW-0496">Mitochondrion</keyword>
<dbReference type="PANTHER" id="PTHR43507:SF1">
    <property type="entry name" value="NADH-UBIQUINONE OXIDOREDUCTASE CHAIN 4"/>
    <property type="match status" value="1"/>
</dbReference>
<dbReference type="PANTHER" id="PTHR43507">
    <property type="entry name" value="NADH-UBIQUINONE OXIDOREDUCTASE CHAIN 4"/>
    <property type="match status" value="1"/>
</dbReference>
<dbReference type="GO" id="GO:0015990">
    <property type="term" value="P:electron transport coupled proton transport"/>
    <property type="evidence" value="ECO:0007669"/>
    <property type="project" value="TreeGrafter"/>
</dbReference>
<feature type="transmembrane region" description="Helical" evidence="7">
    <location>
        <begin position="377"/>
        <end position="405"/>
    </location>
</feature>
<dbReference type="AlphaFoldDB" id="A0A2U9GIX2"/>
<evidence type="ECO:0000256" key="5">
    <source>
        <dbReference type="ARBA" id="ARBA00022989"/>
    </source>
</evidence>
<comment type="function">
    <text evidence="1">Core subunit of the mitochondrial membrane respiratory chain NADH dehydrogenase (Complex I) that is believed to belong to the minimal assembly required for catalysis. Complex I functions in the transfer of electrons from NADH to the respiratory chain. The immediate electron acceptor for the enzyme is believed to be ubiquinone.</text>
</comment>
<dbReference type="GO" id="GO:0042773">
    <property type="term" value="P:ATP synthesis coupled electron transport"/>
    <property type="evidence" value="ECO:0007669"/>
    <property type="project" value="InterPro"/>
</dbReference>
<dbReference type="EMBL" id="MG182051">
    <property type="protein sequence ID" value="AWQ64308.1"/>
    <property type="molecule type" value="Genomic_DNA"/>
</dbReference>
<feature type="transmembrane region" description="Helical" evidence="7">
    <location>
        <begin position="141"/>
        <end position="162"/>
    </location>
</feature>
<evidence type="ECO:0000256" key="3">
    <source>
        <dbReference type="ARBA" id="ARBA00009025"/>
    </source>
</evidence>
<keyword evidence="7" id="KW-0830">Ubiquinone</keyword>
<dbReference type="GO" id="GO:0048039">
    <property type="term" value="F:ubiquinone binding"/>
    <property type="evidence" value="ECO:0007669"/>
    <property type="project" value="TreeGrafter"/>
</dbReference>
<feature type="transmembrane region" description="Helical" evidence="7">
    <location>
        <begin position="216"/>
        <end position="238"/>
    </location>
</feature>
<feature type="domain" description="NADH:quinone oxidoreductase/Mrp antiporter transmembrane" evidence="8">
    <location>
        <begin position="139"/>
        <end position="416"/>
    </location>
</feature>
<proteinExistence type="inferred from homology"/>
<evidence type="ECO:0000259" key="8">
    <source>
        <dbReference type="Pfam" id="PF00361"/>
    </source>
</evidence>
<evidence type="ECO:0000256" key="1">
    <source>
        <dbReference type="ARBA" id="ARBA00003257"/>
    </source>
</evidence>
<dbReference type="GO" id="GO:0031966">
    <property type="term" value="C:mitochondrial membrane"/>
    <property type="evidence" value="ECO:0007669"/>
    <property type="project" value="UniProtKB-SubCell"/>
</dbReference>
<comment type="subcellular location">
    <subcellularLocation>
        <location evidence="2">Membrane</location>
        <topology evidence="2">Multi-pass membrane protein</topology>
    </subcellularLocation>
    <subcellularLocation>
        <location evidence="7">Mitochondrion membrane</location>
        <topology evidence="7">Multi-pass membrane protein</topology>
    </subcellularLocation>
</comment>
<feature type="transmembrane region" description="Helical" evidence="7">
    <location>
        <begin position="250"/>
        <end position="270"/>
    </location>
</feature>
<geneLocation type="mitochondrion" evidence="9"/>
<feature type="transmembrane region" description="Helical" evidence="7">
    <location>
        <begin position="117"/>
        <end position="135"/>
    </location>
</feature>
<dbReference type="EC" id="7.1.1.2" evidence="7"/>
<dbReference type="GeneID" id="36957596"/>
<feature type="transmembrane region" description="Helical" evidence="7">
    <location>
        <begin position="276"/>
        <end position="296"/>
    </location>
</feature>
<feature type="transmembrane region" description="Helical" evidence="7">
    <location>
        <begin position="458"/>
        <end position="479"/>
    </location>
</feature>
<reference evidence="9" key="1">
    <citation type="journal article" date="2018" name="Genome Biol. Evol.">
        <title>Recurrent loss, horizontal transfer, and the obscure origins of mitochondrial introns in diatoms (Bacillariophyta).</title>
        <authorList>
            <person name="Guillory W.X."/>
            <person name="Onyshchenko A."/>
            <person name="Ruck E.C."/>
            <person name="Parks M."/>
            <person name="Nakov T."/>
            <person name="Wickett N.J."/>
            <person name="Alverson A.J."/>
        </authorList>
    </citation>
    <scope>NUCLEOTIDE SEQUENCE</scope>
    <source>
        <strain evidence="9">4</strain>
    </source>
</reference>
<dbReference type="InterPro" id="IPR010227">
    <property type="entry name" value="NADH_Q_OxRdtase_chainM/4"/>
</dbReference>
<feature type="transmembrane region" description="Helical" evidence="7">
    <location>
        <begin position="308"/>
        <end position="327"/>
    </location>
</feature>
<keyword evidence="7" id="KW-0813">Transport</keyword>
<comment type="function">
    <text evidence="7">Core subunit of the mitochondrial membrane respiratory chain NADH dehydrogenase (Complex I) which catalyzes electron transfer from NADH through the respiratory chain, using ubiquinone as an electron acceptor. Essential for the catalytic activity and assembly of complex I.</text>
</comment>
<protein>
    <recommendedName>
        <fullName evidence="7">NADH-ubiquinone oxidoreductase chain 4</fullName>
        <ecNumber evidence="7">7.1.1.2</ecNumber>
    </recommendedName>
</protein>
<evidence type="ECO:0000256" key="6">
    <source>
        <dbReference type="ARBA" id="ARBA00023136"/>
    </source>
</evidence>
<feature type="transmembrane region" description="Helical" evidence="7">
    <location>
        <begin position="90"/>
        <end position="110"/>
    </location>
</feature>
<evidence type="ECO:0000256" key="2">
    <source>
        <dbReference type="ARBA" id="ARBA00004141"/>
    </source>
</evidence>